<feature type="transmembrane region" description="Helical" evidence="6">
    <location>
        <begin position="135"/>
        <end position="157"/>
    </location>
</feature>
<evidence type="ECO:0000256" key="5">
    <source>
        <dbReference type="ARBA" id="ARBA00023136"/>
    </source>
</evidence>
<dbReference type="InterPro" id="IPR017039">
    <property type="entry name" value="Virul_fac_BrkB"/>
</dbReference>
<dbReference type="RefSeq" id="WP_136368397.1">
    <property type="nucleotide sequence ID" value="NZ_SSOB01000003.1"/>
</dbReference>
<dbReference type="PIRSF" id="PIRSF035875">
    <property type="entry name" value="RNase_BN"/>
    <property type="match status" value="1"/>
</dbReference>
<dbReference type="PANTHER" id="PTHR30213">
    <property type="entry name" value="INNER MEMBRANE PROTEIN YHJD"/>
    <property type="match status" value="1"/>
</dbReference>
<proteinExistence type="predicted"/>
<keyword evidence="5 6" id="KW-0472">Membrane</keyword>
<evidence type="ECO:0000256" key="2">
    <source>
        <dbReference type="ARBA" id="ARBA00022475"/>
    </source>
</evidence>
<dbReference type="Proteomes" id="UP000310636">
    <property type="component" value="Unassembled WGS sequence"/>
</dbReference>
<dbReference type="EMBL" id="SSOB01000003">
    <property type="protein sequence ID" value="THF83768.1"/>
    <property type="molecule type" value="Genomic_DNA"/>
</dbReference>
<keyword evidence="4 6" id="KW-1133">Transmembrane helix</keyword>
<name>A0A4S4C754_9BACL</name>
<keyword evidence="2" id="KW-1003">Cell membrane</keyword>
<gene>
    <name evidence="7" type="ORF">E6C55_03525</name>
</gene>
<keyword evidence="3 6" id="KW-0812">Transmembrane</keyword>
<dbReference type="OrthoDB" id="9775903at2"/>
<dbReference type="PANTHER" id="PTHR30213:SF0">
    <property type="entry name" value="UPF0761 MEMBRANE PROTEIN YIHY"/>
    <property type="match status" value="1"/>
</dbReference>
<sequence length="280" mass="30953">MNPMRTLMNRLPPRLRGLIAQFNETDVLSLGAQLSYYLILAFFPFLIFLISLIGYFHLSSDTLMDILTRLLPNATGSSVRDVVGEVTANQSGALLSVGLLGSIWSASGAVNAMIKGLNKAYGEQEQRALWKMRGISLLATLVLAAIIIMVMALLVFGQTIQEELFTRLGVPDHWSRVWSVLQVVAPVVVLFCVFLLLYRMLPDRRLTWPEVMPGSIFASVGWIASSLLFSFYVNNFGNYSRTYGSLGGVIVLLIWLYLSSIILLVGGIVNADMANNKRQA</sequence>
<protein>
    <submittedName>
        <fullName evidence="7">YihY/virulence factor BrkB family protein</fullName>
    </submittedName>
</protein>
<evidence type="ECO:0000313" key="8">
    <source>
        <dbReference type="Proteomes" id="UP000310636"/>
    </source>
</evidence>
<evidence type="ECO:0000256" key="1">
    <source>
        <dbReference type="ARBA" id="ARBA00004651"/>
    </source>
</evidence>
<feature type="transmembrane region" description="Helical" evidence="6">
    <location>
        <begin position="93"/>
        <end position="114"/>
    </location>
</feature>
<accession>A0A4S4C754</accession>
<feature type="transmembrane region" description="Helical" evidence="6">
    <location>
        <begin position="245"/>
        <end position="269"/>
    </location>
</feature>
<feature type="transmembrane region" description="Helical" evidence="6">
    <location>
        <begin position="177"/>
        <end position="198"/>
    </location>
</feature>
<evidence type="ECO:0000313" key="7">
    <source>
        <dbReference type="EMBL" id="THF83768.1"/>
    </source>
</evidence>
<evidence type="ECO:0000256" key="6">
    <source>
        <dbReference type="SAM" id="Phobius"/>
    </source>
</evidence>
<feature type="transmembrane region" description="Helical" evidence="6">
    <location>
        <begin position="36"/>
        <end position="58"/>
    </location>
</feature>
<comment type="subcellular location">
    <subcellularLocation>
        <location evidence="1">Cell membrane</location>
        <topology evidence="1">Multi-pass membrane protein</topology>
    </subcellularLocation>
</comment>
<dbReference type="Pfam" id="PF03631">
    <property type="entry name" value="Virul_fac_BrkB"/>
    <property type="match status" value="1"/>
</dbReference>
<organism evidence="7 8">
    <name type="scientific">Cohnella fermenti</name>
    <dbReference type="NCBI Taxonomy" id="2565925"/>
    <lineage>
        <taxon>Bacteria</taxon>
        <taxon>Bacillati</taxon>
        <taxon>Bacillota</taxon>
        <taxon>Bacilli</taxon>
        <taxon>Bacillales</taxon>
        <taxon>Paenibacillaceae</taxon>
        <taxon>Cohnella</taxon>
    </lineage>
</organism>
<keyword evidence="8" id="KW-1185">Reference proteome</keyword>
<evidence type="ECO:0000256" key="4">
    <source>
        <dbReference type="ARBA" id="ARBA00022989"/>
    </source>
</evidence>
<dbReference type="NCBIfam" id="TIGR00765">
    <property type="entry name" value="yihY_not_rbn"/>
    <property type="match status" value="1"/>
</dbReference>
<dbReference type="AlphaFoldDB" id="A0A4S4C754"/>
<feature type="transmembrane region" description="Helical" evidence="6">
    <location>
        <begin position="210"/>
        <end position="233"/>
    </location>
</feature>
<comment type="caution">
    <text evidence="7">The sequence shown here is derived from an EMBL/GenBank/DDBJ whole genome shotgun (WGS) entry which is preliminary data.</text>
</comment>
<evidence type="ECO:0000256" key="3">
    <source>
        <dbReference type="ARBA" id="ARBA00022692"/>
    </source>
</evidence>
<reference evidence="7 8" key="1">
    <citation type="submission" date="2019-04" db="EMBL/GenBank/DDBJ databases">
        <title>Cohnella sp. nov. isolated from preserved vegetables.</title>
        <authorList>
            <person name="Lin S.-Y."/>
            <person name="Hung M.-H."/>
            <person name="Young C.-C."/>
        </authorList>
    </citation>
    <scope>NUCLEOTIDE SEQUENCE [LARGE SCALE GENOMIC DNA]</scope>
    <source>
        <strain evidence="7 8">CC-MHH1044</strain>
    </source>
</reference>
<dbReference type="GO" id="GO:0005886">
    <property type="term" value="C:plasma membrane"/>
    <property type="evidence" value="ECO:0007669"/>
    <property type="project" value="UniProtKB-SubCell"/>
</dbReference>